<dbReference type="EMBL" id="GGEC01070140">
    <property type="protein sequence ID" value="MBX50624.1"/>
    <property type="molecule type" value="Transcribed_RNA"/>
</dbReference>
<evidence type="ECO:0000313" key="1">
    <source>
        <dbReference type="EMBL" id="MBX50624.1"/>
    </source>
</evidence>
<dbReference type="AlphaFoldDB" id="A0A2P2P784"/>
<protein>
    <submittedName>
        <fullName evidence="1">Uncharacterized protein</fullName>
    </submittedName>
</protein>
<organism evidence="1">
    <name type="scientific">Rhizophora mucronata</name>
    <name type="common">Asiatic mangrove</name>
    <dbReference type="NCBI Taxonomy" id="61149"/>
    <lineage>
        <taxon>Eukaryota</taxon>
        <taxon>Viridiplantae</taxon>
        <taxon>Streptophyta</taxon>
        <taxon>Embryophyta</taxon>
        <taxon>Tracheophyta</taxon>
        <taxon>Spermatophyta</taxon>
        <taxon>Magnoliopsida</taxon>
        <taxon>eudicotyledons</taxon>
        <taxon>Gunneridae</taxon>
        <taxon>Pentapetalae</taxon>
        <taxon>rosids</taxon>
        <taxon>fabids</taxon>
        <taxon>Malpighiales</taxon>
        <taxon>Rhizophoraceae</taxon>
        <taxon>Rhizophora</taxon>
    </lineage>
</organism>
<accession>A0A2P2P784</accession>
<sequence>MTTNSTTSLTASVCNNKVLYCNLEVTGSSHRDRLFVKIGVRLYKFSPFPSLTV</sequence>
<reference evidence="1" key="1">
    <citation type="submission" date="2018-02" db="EMBL/GenBank/DDBJ databases">
        <title>Rhizophora mucronata_Transcriptome.</title>
        <authorList>
            <person name="Meera S.P."/>
            <person name="Sreeshan A."/>
            <person name="Augustine A."/>
        </authorList>
    </citation>
    <scope>NUCLEOTIDE SEQUENCE</scope>
    <source>
        <tissue evidence="1">Leaf</tissue>
    </source>
</reference>
<name>A0A2P2P784_RHIMU</name>
<proteinExistence type="predicted"/>